<dbReference type="AlphaFoldDB" id="G8PCK8"/>
<dbReference type="Proteomes" id="UP000005444">
    <property type="component" value="Chromosome"/>
</dbReference>
<dbReference type="eggNOG" id="COG0834">
    <property type="taxonomic scope" value="Bacteria"/>
</dbReference>
<accession>G8PCK8</accession>
<evidence type="ECO:0000259" key="2">
    <source>
        <dbReference type="SMART" id="SM00062"/>
    </source>
</evidence>
<evidence type="ECO:0000256" key="1">
    <source>
        <dbReference type="ARBA" id="ARBA00022729"/>
    </source>
</evidence>
<dbReference type="PATRIC" id="fig|701521.8.peg.670"/>
<dbReference type="PANTHER" id="PTHR35936">
    <property type="entry name" value="MEMBRANE-BOUND LYTIC MUREIN TRANSGLYCOSYLASE F"/>
    <property type="match status" value="1"/>
</dbReference>
<dbReference type="RefSeq" id="WP_014215190.1">
    <property type="nucleotide sequence ID" value="NC_016605.1"/>
</dbReference>
<dbReference type="STRING" id="701521.PECL_701"/>
<gene>
    <name evidence="3" type="ordered locus">PECL_701</name>
</gene>
<organism evidence="3 4">
    <name type="scientific">Pediococcus claussenii (strain ATCC BAA-344 / DSM 14800 / JCM 18046 / KCTC 3811 / LMG 21948 / P06)</name>
    <dbReference type="NCBI Taxonomy" id="701521"/>
    <lineage>
        <taxon>Bacteria</taxon>
        <taxon>Bacillati</taxon>
        <taxon>Bacillota</taxon>
        <taxon>Bacilli</taxon>
        <taxon>Lactobacillales</taxon>
        <taxon>Lactobacillaceae</taxon>
        <taxon>Pediococcus</taxon>
    </lineage>
</organism>
<dbReference type="Pfam" id="PF00497">
    <property type="entry name" value="SBP_bac_3"/>
    <property type="match status" value="1"/>
</dbReference>
<proteinExistence type="predicted"/>
<evidence type="ECO:0000313" key="4">
    <source>
        <dbReference type="Proteomes" id="UP000005444"/>
    </source>
</evidence>
<dbReference type="PROSITE" id="PS51257">
    <property type="entry name" value="PROKAR_LIPOPROTEIN"/>
    <property type="match status" value="1"/>
</dbReference>
<dbReference type="KEGG" id="pce:PECL_701"/>
<name>G8PCK8_PEDCP</name>
<feature type="domain" description="Solute-binding protein family 3/N-terminal" evidence="2">
    <location>
        <begin position="43"/>
        <end position="271"/>
    </location>
</feature>
<dbReference type="InterPro" id="IPR001638">
    <property type="entry name" value="Solute-binding_3/MltF_N"/>
</dbReference>
<dbReference type="Gene3D" id="3.40.190.10">
    <property type="entry name" value="Periplasmic binding protein-like II"/>
    <property type="match status" value="2"/>
</dbReference>
<sequence>MKGLNKLLVFVIFLSIFALSGCSIVRVKNSKTDSWQRIEKTKKVVIGIDDSFVPMDFRQKDGKLVGYDVDLAKAVFKQYGIKPDFQTIDWTMNVTELRNQTIDLIWNGFTITPERAKVVRFSEPYLRNDQVLVTKTDKNIKSVADMNDETLGAQSGSSGVQDLDQRPKILKDRIKNKQPILYDSFNNAFIDLNANRIQGLLIDSIYAKYYIAHQSDPRSYRIISSGMPSEQFAVGMRKQDKEVQRKINQGLNRLRKNGELKKINHKWFGKNSQ</sequence>
<evidence type="ECO:0000313" key="3">
    <source>
        <dbReference type="EMBL" id="AEV94993.1"/>
    </source>
</evidence>
<protein>
    <submittedName>
        <fullName evidence="3">Polar amino acid ABC uptake transporter substrate binding protein</fullName>
    </submittedName>
</protein>
<reference evidence="3 4" key="1">
    <citation type="journal article" date="2012" name="J. Bacteriol.">
        <title>Complete Genome Sequence of the Beer Spoilage Organism Pediococcus claussenii ATCC BAA-344T.</title>
        <authorList>
            <person name="Pittet V."/>
            <person name="Abegunde T."/>
            <person name="Marfleet T."/>
            <person name="Haakensen M."/>
            <person name="Morrow K."/>
            <person name="Jayaprakash T."/>
            <person name="Schroeder K."/>
            <person name="Trost B."/>
            <person name="Byrns S."/>
            <person name="Bergsveinson J."/>
            <person name="Kusalik A."/>
            <person name="Ziola B."/>
        </authorList>
    </citation>
    <scope>NUCLEOTIDE SEQUENCE [LARGE SCALE GENOMIC DNA]</scope>
    <source>
        <strain evidence="3 4">ATCC BAA-344</strain>
    </source>
</reference>
<keyword evidence="4" id="KW-1185">Reference proteome</keyword>
<dbReference type="SUPFAM" id="SSF53850">
    <property type="entry name" value="Periplasmic binding protein-like II"/>
    <property type="match status" value="1"/>
</dbReference>
<dbReference type="CDD" id="cd00996">
    <property type="entry name" value="PBP2_AatB_like"/>
    <property type="match status" value="1"/>
</dbReference>
<keyword evidence="1" id="KW-0732">Signal</keyword>
<dbReference type="SMART" id="SM00062">
    <property type="entry name" value="PBPb"/>
    <property type="match status" value="1"/>
</dbReference>
<dbReference type="EMBL" id="CP003137">
    <property type="protein sequence ID" value="AEV94993.1"/>
    <property type="molecule type" value="Genomic_DNA"/>
</dbReference>
<dbReference type="HOGENOM" id="CLU_019602_18_2_9"/>
<dbReference type="PANTHER" id="PTHR35936:SF34">
    <property type="entry name" value="ABC TRANSPORTER EXTRACELLULAR-BINDING PROTEIN YCKB-RELATED"/>
    <property type="match status" value="1"/>
</dbReference>